<evidence type="ECO:0000313" key="9">
    <source>
        <dbReference type="RefSeq" id="XP_024926083.3"/>
    </source>
</evidence>
<accession>A0A6P6FWA4</accession>
<protein>
    <submittedName>
        <fullName evidence="9">Protein DMP3</fullName>
    </submittedName>
</protein>
<dbReference type="SUPFAM" id="SSF81995">
    <property type="entry name" value="beta-sandwich domain of Sec23/24"/>
    <property type="match status" value="1"/>
</dbReference>
<dbReference type="PANTHER" id="PTHR31621">
    <property type="entry name" value="PROTEIN DMP3"/>
    <property type="match status" value="1"/>
</dbReference>
<keyword evidence="5 7" id="KW-0472">Membrane</keyword>
<feature type="compositionally biased region" description="Pro residues" evidence="6">
    <location>
        <begin position="55"/>
        <end position="94"/>
    </location>
</feature>
<evidence type="ECO:0000256" key="5">
    <source>
        <dbReference type="ARBA" id="ARBA00023136"/>
    </source>
</evidence>
<feature type="transmembrane region" description="Helical" evidence="7">
    <location>
        <begin position="226"/>
        <end position="246"/>
    </location>
</feature>
<evidence type="ECO:0000256" key="3">
    <source>
        <dbReference type="ARBA" id="ARBA00022692"/>
    </source>
</evidence>
<dbReference type="GO" id="GO:0016020">
    <property type="term" value="C:membrane"/>
    <property type="evidence" value="ECO:0007669"/>
    <property type="project" value="UniProtKB-SubCell"/>
</dbReference>
<evidence type="ECO:0000256" key="4">
    <source>
        <dbReference type="ARBA" id="ARBA00022989"/>
    </source>
</evidence>
<keyword evidence="3 7" id="KW-0812">Transmembrane</keyword>
<dbReference type="GO" id="GO:0005737">
    <property type="term" value="C:cytoplasm"/>
    <property type="evidence" value="ECO:0007669"/>
    <property type="project" value="UniProtKB-ARBA"/>
</dbReference>
<dbReference type="Pfam" id="PF05078">
    <property type="entry name" value="DUF679"/>
    <property type="match status" value="1"/>
</dbReference>
<keyword evidence="4 7" id="KW-1133">Transmembrane helix</keyword>
<feature type="transmembrane region" description="Helical" evidence="7">
    <location>
        <begin position="157"/>
        <end position="176"/>
    </location>
</feature>
<name>A0A6P6FWA4_ZIZJJ</name>
<reference evidence="9" key="1">
    <citation type="submission" date="2025-08" db="UniProtKB">
        <authorList>
            <consortium name="RefSeq"/>
        </authorList>
    </citation>
    <scope>IDENTIFICATION</scope>
    <source>
        <tissue evidence="9">Seedling</tissue>
    </source>
</reference>
<dbReference type="GeneID" id="112490495"/>
<dbReference type="InterPro" id="IPR007770">
    <property type="entry name" value="DMP"/>
</dbReference>
<gene>
    <name evidence="9" type="primary">LOC112490495</name>
</gene>
<dbReference type="AlphaFoldDB" id="A0A6P6FWA4"/>
<evidence type="ECO:0000256" key="2">
    <source>
        <dbReference type="ARBA" id="ARBA00008707"/>
    </source>
</evidence>
<comment type="similarity">
    <text evidence="2">Belongs to the plant DMP1 protein family.</text>
</comment>
<dbReference type="PANTHER" id="PTHR31621:SF5">
    <property type="entry name" value="PROTEIN DMP10"/>
    <property type="match status" value="1"/>
</dbReference>
<sequence>MPAPPLHQLTPSGSFNFKVEPILLHVNSSVPLLNHDQLNSSSSKTISSSSSEVPEPNPQPPPPALQPQPPPPKQETNLPPPNAVTPPPPPPPQPAAESLINPTGGVVGQQSAHQKHEKALRRAGSLANLLPTGTVLAVEALTPTLSNSGKCQLTNKILMGGVVIVCTIICFCSSFMDSFECKEKVYYGIATRKGLMVSNYEDREKEESIVDKAAKEFRYKVKPVDFVHAFLSVAVFLIFAFSSSQLQGCFFQENLRRLSIPWWFICLWSLEFFPASCSRFSPLNVKGLATLYILVILRTRTDGILSMVDRDRG</sequence>
<organism evidence="8 9">
    <name type="scientific">Ziziphus jujuba</name>
    <name type="common">Chinese jujube</name>
    <name type="synonym">Ziziphus sativa</name>
    <dbReference type="NCBI Taxonomy" id="326968"/>
    <lineage>
        <taxon>Eukaryota</taxon>
        <taxon>Viridiplantae</taxon>
        <taxon>Streptophyta</taxon>
        <taxon>Embryophyta</taxon>
        <taxon>Tracheophyta</taxon>
        <taxon>Spermatophyta</taxon>
        <taxon>Magnoliopsida</taxon>
        <taxon>eudicotyledons</taxon>
        <taxon>Gunneridae</taxon>
        <taxon>Pentapetalae</taxon>
        <taxon>rosids</taxon>
        <taxon>fabids</taxon>
        <taxon>Rosales</taxon>
        <taxon>Rhamnaceae</taxon>
        <taxon>Paliureae</taxon>
        <taxon>Ziziphus</taxon>
    </lineage>
</organism>
<evidence type="ECO:0000256" key="6">
    <source>
        <dbReference type="SAM" id="MobiDB-lite"/>
    </source>
</evidence>
<dbReference type="Proteomes" id="UP001652623">
    <property type="component" value="Chromosome 10"/>
</dbReference>
<evidence type="ECO:0000313" key="8">
    <source>
        <dbReference type="Proteomes" id="UP001652623"/>
    </source>
</evidence>
<keyword evidence="8" id="KW-1185">Reference proteome</keyword>
<comment type="subcellular location">
    <subcellularLocation>
        <location evidence="1">Membrane</location>
        <topology evidence="1">Multi-pass membrane protein</topology>
    </subcellularLocation>
</comment>
<evidence type="ECO:0000256" key="1">
    <source>
        <dbReference type="ARBA" id="ARBA00004141"/>
    </source>
</evidence>
<feature type="region of interest" description="Disordered" evidence="6">
    <location>
        <begin position="34"/>
        <end position="112"/>
    </location>
</feature>
<dbReference type="GO" id="GO:0010256">
    <property type="term" value="P:endomembrane system organization"/>
    <property type="evidence" value="ECO:0007669"/>
    <property type="project" value="TreeGrafter"/>
</dbReference>
<feature type="compositionally biased region" description="Low complexity" evidence="6">
    <location>
        <begin position="37"/>
        <end position="54"/>
    </location>
</feature>
<dbReference type="RefSeq" id="XP_024926083.3">
    <property type="nucleotide sequence ID" value="XM_025070315.3"/>
</dbReference>
<evidence type="ECO:0000256" key="7">
    <source>
        <dbReference type="SAM" id="Phobius"/>
    </source>
</evidence>
<dbReference type="KEGG" id="zju:112490495"/>
<dbReference type="InParanoid" id="A0A6P6FWA4"/>
<proteinExistence type="inferred from homology"/>